<keyword evidence="1" id="KW-0732">Signal</keyword>
<protein>
    <submittedName>
        <fullName evidence="2">Transporter</fullName>
    </submittedName>
</protein>
<evidence type="ECO:0000256" key="1">
    <source>
        <dbReference type="SAM" id="SignalP"/>
    </source>
</evidence>
<feature type="signal peptide" evidence="1">
    <location>
        <begin position="1"/>
        <end position="25"/>
    </location>
</feature>
<name>A0A2S7XBE0_9GAMM</name>
<dbReference type="PANTHER" id="PTHR21180">
    <property type="entry name" value="ENDONUCLEASE/EXONUCLEASE/PHOSPHATASE FAMILY DOMAIN-CONTAINING PROTEIN 1"/>
    <property type="match status" value="1"/>
</dbReference>
<dbReference type="InterPro" id="IPR004509">
    <property type="entry name" value="Competence_ComEA_HhH"/>
</dbReference>
<dbReference type="GO" id="GO:0015627">
    <property type="term" value="C:type II protein secretion system complex"/>
    <property type="evidence" value="ECO:0007669"/>
    <property type="project" value="TreeGrafter"/>
</dbReference>
<accession>A0A2S7XBE0</accession>
<dbReference type="InterPro" id="IPR010994">
    <property type="entry name" value="RuvA_2-like"/>
</dbReference>
<dbReference type="Gene3D" id="1.10.150.280">
    <property type="entry name" value="AF1531-like domain"/>
    <property type="match status" value="1"/>
</dbReference>
<dbReference type="AlphaFoldDB" id="A0A2S7XBE0"/>
<dbReference type="PANTHER" id="PTHR21180:SF32">
    <property type="entry name" value="ENDONUCLEASE_EXONUCLEASE_PHOSPHATASE FAMILY DOMAIN-CONTAINING PROTEIN 1"/>
    <property type="match status" value="1"/>
</dbReference>
<evidence type="ECO:0000313" key="3">
    <source>
        <dbReference type="Proteomes" id="UP000239263"/>
    </source>
</evidence>
<organism evidence="2 3">
    <name type="scientific">Aliivibrio sifiae</name>
    <dbReference type="NCBI Taxonomy" id="566293"/>
    <lineage>
        <taxon>Bacteria</taxon>
        <taxon>Pseudomonadati</taxon>
        <taxon>Pseudomonadota</taxon>
        <taxon>Gammaproteobacteria</taxon>
        <taxon>Vibrionales</taxon>
        <taxon>Vibrionaceae</taxon>
        <taxon>Aliivibrio</taxon>
    </lineage>
</organism>
<dbReference type="EMBL" id="MSCO01000001">
    <property type="protein sequence ID" value="PQJ88673.1"/>
    <property type="molecule type" value="Genomic_DNA"/>
</dbReference>
<reference evidence="2 3" key="1">
    <citation type="submission" date="2016-12" db="EMBL/GenBank/DDBJ databases">
        <title>Diversity of luminous bacteria.</title>
        <authorList>
            <person name="Yoshizawa S."/>
            <person name="Kogure K."/>
        </authorList>
    </citation>
    <scope>NUCLEOTIDE SEQUENCE [LARGE SCALE GENOMIC DNA]</scope>
    <source>
        <strain evidence="2 3">ATCC 33715</strain>
    </source>
</reference>
<dbReference type="OrthoDB" id="7510573at2"/>
<dbReference type="Proteomes" id="UP000239263">
    <property type="component" value="Unassembled WGS sequence"/>
</dbReference>
<dbReference type="NCBIfam" id="TIGR00426">
    <property type="entry name" value="competence protein ComEA helix-hairpin-helix repeat region"/>
    <property type="match status" value="1"/>
</dbReference>
<dbReference type="RefSeq" id="WP_105054273.1">
    <property type="nucleotide sequence ID" value="NZ_CAWNRT010000001.1"/>
</dbReference>
<gene>
    <name evidence="2" type="ORF">BTO22_03375</name>
</gene>
<evidence type="ECO:0000313" key="2">
    <source>
        <dbReference type="EMBL" id="PQJ88673.1"/>
    </source>
</evidence>
<feature type="chain" id="PRO_5015444418" evidence="1">
    <location>
        <begin position="26"/>
        <end position="101"/>
    </location>
</feature>
<dbReference type="GO" id="GO:0015628">
    <property type="term" value="P:protein secretion by the type II secretion system"/>
    <property type="evidence" value="ECO:0007669"/>
    <property type="project" value="TreeGrafter"/>
</dbReference>
<dbReference type="SUPFAM" id="SSF47781">
    <property type="entry name" value="RuvA domain 2-like"/>
    <property type="match status" value="1"/>
</dbReference>
<dbReference type="InterPro" id="IPR051675">
    <property type="entry name" value="Endo/Exo/Phosphatase_dom_1"/>
</dbReference>
<proteinExistence type="predicted"/>
<sequence>MTRITNLISSFLFALILFSSSIAHAKEESVNKHDGIEVVVNINEAGAEELKTLLIGVGNSKAQAIVDYRKVNGKFAAVDDLSNVKGIGAKLVEKNRSRIIL</sequence>
<comment type="caution">
    <text evidence="2">The sequence shown here is derived from an EMBL/GenBank/DDBJ whole genome shotgun (WGS) entry which is preliminary data.</text>
</comment>
<dbReference type="Pfam" id="PF12836">
    <property type="entry name" value="HHH_3"/>
    <property type="match status" value="1"/>
</dbReference>